<accession>A0AAU9VNA7</accession>
<proteinExistence type="predicted"/>
<reference evidence="10 11" key="1">
    <citation type="submission" date="2022-05" db="EMBL/GenBank/DDBJ databases">
        <authorList>
            <consortium name="Genoscope - CEA"/>
            <person name="William W."/>
        </authorList>
    </citation>
    <scope>NUCLEOTIDE SEQUENCE [LARGE SCALE GENOMIC DNA]</scope>
</reference>
<feature type="compositionally biased region" description="Basic and acidic residues" evidence="7">
    <location>
        <begin position="253"/>
        <end position="274"/>
    </location>
</feature>
<evidence type="ECO:0008006" key="12">
    <source>
        <dbReference type="Google" id="ProtNLM"/>
    </source>
</evidence>
<feature type="compositionally biased region" description="Acidic residues" evidence="7">
    <location>
        <begin position="234"/>
        <end position="244"/>
    </location>
</feature>
<feature type="region of interest" description="Disordered" evidence="7">
    <location>
        <begin position="101"/>
        <end position="299"/>
    </location>
</feature>
<keyword evidence="2" id="KW-0479">Metal-binding</keyword>
<feature type="compositionally biased region" description="Polar residues" evidence="7">
    <location>
        <begin position="124"/>
        <end position="148"/>
    </location>
</feature>
<dbReference type="Gene3D" id="1.10.10.2230">
    <property type="match status" value="1"/>
</dbReference>
<dbReference type="Pfam" id="PF12047">
    <property type="entry name" value="DNMT1-RFD"/>
    <property type="match status" value="1"/>
</dbReference>
<dbReference type="PROSITE" id="PS51058">
    <property type="entry name" value="ZF_CXXC"/>
    <property type="match status" value="1"/>
</dbReference>
<dbReference type="Pfam" id="PF06464">
    <property type="entry name" value="DMAP_binding"/>
    <property type="match status" value="1"/>
</dbReference>
<sequence length="660" mass="73614">MVHETEPEYPTEISERLIELAEEYKDGVFTEKGYVMKKLKLLKPLLANSVQEKIQKAQDDHKEGKATEEQLIDQLKELLSEFGHRASNGCGAVPLSPASCNDGQHSLMSSVKEDPMETEDVASRNGTSSNDNTDPGASGTNSNEIMQTDDSDNKPFIDSTAGASNGNSKEGHIENEAQTASLSTGKGGSSLPLEKTSPNSEDKKKTKLRKETGRQLGIREMFAKGPAKRKNTADDGEDAGETSEDSPNSIISKDNKRLKVSEDESTDEKEKELSETETETGTERQDYQLRESSARAKCEGEKTQPPVKCKECKQLLDSPDLRLFLGDCDDAVEEFVALTDPRLSLFSGEEEQFDSYNDRPQHKITNFSIYDKNTHLCPFDSGLIEKNIELFFSGYLKPIYDENPSPEGGVPTKALGPINEWWTTGFDGGENALIGFTTAFAEYILMQASEEYMPFMNLMREKIAMSKIVIEFIQDNPEARYEDLLNKVQTSVPPENCSTFTEDTLLRHAQFLVEQVESYDQAADDDELPLLVTPCMRALIKLAGVTLGKRRAARGVKVRLDKKKKDTVPSKATTTPLVRNIFDIFFQDQIDGKETRTSRRKRCGVCEVCQQPDCGKCKSCRDMVKFGGTGRKKQCCEERRCPNLAVEEAEDDEDVTEEKS</sequence>
<keyword evidence="11" id="KW-1185">Reference proteome</keyword>
<keyword evidence="5" id="KW-0539">Nucleus</keyword>
<protein>
    <recommendedName>
        <fullName evidence="12">CXXC-type domain-containing protein</fullName>
    </recommendedName>
</protein>
<comment type="caution">
    <text evidence="10">The sequence shown here is derived from an EMBL/GenBank/DDBJ whole genome shotgun (WGS) entry which is preliminary data.</text>
</comment>
<keyword evidence="4" id="KW-0862">Zinc</keyword>
<feature type="domain" description="DMAP1-binding" evidence="9">
    <location>
        <begin position="5"/>
        <end position="103"/>
    </location>
</feature>
<dbReference type="InterPro" id="IPR022702">
    <property type="entry name" value="Cytosine_MeTrfase1_RFD"/>
</dbReference>
<evidence type="ECO:0000313" key="10">
    <source>
        <dbReference type="EMBL" id="CAH3033865.1"/>
    </source>
</evidence>
<feature type="compositionally biased region" description="Basic and acidic residues" evidence="7">
    <location>
        <begin position="200"/>
        <end position="213"/>
    </location>
</feature>
<feature type="compositionally biased region" description="Basic and acidic residues" evidence="7">
    <location>
        <begin position="281"/>
        <end position="299"/>
    </location>
</feature>
<dbReference type="AlphaFoldDB" id="A0AAU9VNA7"/>
<dbReference type="GO" id="GO:0005634">
    <property type="term" value="C:nucleus"/>
    <property type="evidence" value="ECO:0007669"/>
    <property type="project" value="UniProtKB-SubCell"/>
</dbReference>
<feature type="domain" description="CXXC-type" evidence="8">
    <location>
        <begin position="596"/>
        <end position="642"/>
    </location>
</feature>
<dbReference type="GO" id="GO:0008270">
    <property type="term" value="F:zinc ion binding"/>
    <property type="evidence" value="ECO:0007669"/>
    <property type="project" value="UniProtKB-KW"/>
</dbReference>
<evidence type="ECO:0000256" key="7">
    <source>
        <dbReference type="SAM" id="MobiDB-lite"/>
    </source>
</evidence>
<evidence type="ECO:0000256" key="1">
    <source>
        <dbReference type="ARBA" id="ARBA00004123"/>
    </source>
</evidence>
<evidence type="ECO:0000256" key="4">
    <source>
        <dbReference type="ARBA" id="ARBA00022833"/>
    </source>
</evidence>
<evidence type="ECO:0000259" key="9">
    <source>
        <dbReference type="PROSITE" id="PS51912"/>
    </source>
</evidence>
<dbReference type="PROSITE" id="PS51912">
    <property type="entry name" value="DMAP1_BIND"/>
    <property type="match status" value="1"/>
</dbReference>
<dbReference type="Proteomes" id="UP001159428">
    <property type="component" value="Unassembled WGS sequence"/>
</dbReference>
<dbReference type="EMBL" id="CALNXJ010000002">
    <property type="protein sequence ID" value="CAH3033865.1"/>
    <property type="molecule type" value="Genomic_DNA"/>
</dbReference>
<evidence type="ECO:0000313" key="11">
    <source>
        <dbReference type="Proteomes" id="UP001159428"/>
    </source>
</evidence>
<keyword evidence="3 6" id="KW-0863">Zinc-finger</keyword>
<comment type="subcellular location">
    <subcellularLocation>
        <location evidence="1">Nucleus</location>
    </subcellularLocation>
</comment>
<dbReference type="GO" id="GO:0003677">
    <property type="term" value="F:DNA binding"/>
    <property type="evidence" value="ECO:0007669"/>
    <property type="project" value="InterPro"/>
</dbReference>
<organism evidence="10 11">
    <name type="scientific">Pocillopora meandrina</name>
    <dbReference type="NCBI Taxonomy" id="46732"/>
    <lineage>
        <taxon>Eukaryota</taxon>
        <taxon>Metazoa</taxon>
        <taxon>Cnidaria</taxon>
        <taxon>Anthozoa</taxon>
        <taxon>Hexacorallia</taxon>
        <taxon>Scleractinia</taxon>
        <taxon>Astrocoeniina</taxon>
        <taxon>Pocilloporidae</taxon>
        <taxon>Pocillopora</taxon>
    </lineage>
</organism>
<evidence type="ECO:0000256" key="5">
    <source>
        <dbReference type="ARBA" id="ARBA00023242"/>
    </source>
</evidence>
<dbReference type="InterPro" id="IPR010506">
    <property type="entry name" value="DMAP1-bd"/>
</dbReference>
<dbReference type="InterPro" id="IPR002857">
    <property type="entry name" value="Znf_CXXC"/>
</dbReference>
<evidence type="ECO:0000259" key="8">
    <source>
        <dbReference type="PROSITE" id="PS51058"/>
    </source>
</evidence>
<evidence type="ECO:0000256" key="3">
    <source>
        <dbReference type="ARBA" id="ARBA00022771"/>
    </source>
</evidence>
<evidence type="ECO:0000256" key="2">
    <source>
        <dbReference type="ARBA" id="ARBA00022723"/>
    </source>
</evidence>
<name>A0AAU9VNA7_9CNID</name>
<evidence type="ECO:0000256" key="6">
    <source>
        <dbReference type="PROSITE-ProRule" id="PRU00509"/>
    </source>
</evidence>
<dbReference type="Pfam" id="PF02008">
    <property type="entry name" value="zf-CXXC"/>
    <property type="match status" value="1"/>
</dbReference>
<dbReference type="FunFam" id="1.10.10.2230:FF:000001">
    <property type="entry name" value="DNA (cytosine-5)-methyltransferase"/>
    <property type="match status" value="1"/>
</dbReference>
<gene>
    <name evidence="10" type="ORF">PMEA_00010340</name>
</gene>